<dbReference type="Proteomes" id="UP000199334">
    <property type="component" value="Unassembled WGS sequence"/>
</dbReference>
<evidence type="ECO:0000256" key="1">
    <source>
        <dbReference type="ARBA" id="ARBA00022801"/>
    </source>
</evidence>
<keyword evidence="1" id="KW-0378">Hydrolase</keyword>
<dbReference type="NCBIfam" id="NF009804">
    <property type="entry name" value="PRK13288.1"/>
    <property type="match status" value="1"/>
</dbReference>
<proteinExistence type="predicted"/>
<dbReference type="AlphaFoldDB" id="A0A1H0DJ11"/>
<dbReference type="SFLD" id="SFLDS00003">
    <property type="entry name" value="Haloacid_Dehalogenase"/>
    <property type="match status" value="1"/>
</dbReference>
<dbReference type="SFLD" id="SFLDG01129">
    <property type="entry name" value="C1.5:_HAD__Beta-PGM__Phosphata"/>
    <property type="match status" value="1"/>
</dbReference>
<dbReference type="STRING" id="237069.SAMN05216498_2894"/>
<dbReference type="NCBIfam" id="TIGR01549">
    <property type="entry name" value="HAD-SF-IA-v1"/>
    <property type="match status" value="1"/>
</dbReference>
<dbReference type="InterPro" id="IPR041492">
    <property type="entry name" value="HAD_2"/>
</dbReference>
<dbReference type="Gene3D" id="3.40.50.1000">
    <property type="entry name" value="HAD superfamily/HAD-like"/>
    <property type="match status" value="1"/>
</dbReference>
<dbReference type="EMBL" id="FNIG01000007">
    <property type="protein sequence ID" value="SDN70103.1"/>
    <property type="molecule type" value="Genomic_DNA"/>
</dbReference>
<keyword evidence="4" id="KW-1185">Reference proteome</keyword>
<accession>A0A1H0DJ11</accession>
<protein>
    <submittedName>
        <fullName evidence="3">Pyrophosphatase PpaX</fullName>
    </submittedName>
</protein>
<organism evidence="3 4">
    <name type="scientific">Tenuibacillus multivorans</name>
    <dbReference type="NCBI Taxonomy" id="237069"/>
    <lineage>
        <taxon>Bacteria</taxon>
        <taxon>Bacillati</taxon>
        <taxon>Bacillota</taxon>
        <taxon>Bacilli</taxon>
        <taxon>Bacillales</taxon>
        <taxon>Bacillaceae</taxon>
        <taxon>Tenuibacillus</taxon>
    </lineage>
</organism>
<dbReference type="SFLD" id="SFLDG01135">
    <property type="entry name" value="C1.5.6:_HAD__Beta-PGM__Phospha"/>
    <property type="match status" value="1"/>
</dbReference>
<dbReference type="GO" id="GO:0008967">
    <property type="term" value="F:phosphoglycolate phosphatase activity"/>
    <property type="evidence" value="ECO:0007669"/>
    <property type="project" value="TreeGrafter"/>
</dbReference>
<evidence type="ECO:0000313" key="4">
    <source>
        <dbReference type="Proteomes" id="UP000199334"/>
    </source>
</evidence>
<dbReference type="Pfam" id="PF13419">
    <property type="entry name" value="HAD_2"/>
    <property type="match status" value="1"/>
</dbReference>
<evidence type="ECO:0000313" key="3">
    <source>
        <dbReference type="EMBL" id="SDN70103.1"/>
    </source>
</evidence>
<dbReference type="SUPFAM" id="SSF56784">
    <property type="entry name" value="HAD-like"/>
    <property type="match status" value="1"/>
</dbReference>
<dbReference type="InterPro" id="IPR036412">
    <property type="entry name" value="HAD-like_sf"/>
</dbReference>
<dbReference type="FunFam" id="3.40.50.1000:FF:000022">
    <property type="entry name" value="Phosphoglycolate phosphatase"/>
    <property type="match status" value="1"/>
</dbReference>
<sequence>MQLEMSIRTILFDLDGTLIDTNELIVESFKHTIREHLGEEYKREDILPFMGSPLRDMLEKVKPDEVEDMMKTYRTHNLANHDLFVKSFDGVFETIKALHEKGIPMAIVTTKIHKTALKGLALTELDQFFDVVIGLDDVSQAKPDPEPVLKGIRALNGDPGTTLMIGDNSHDIHAGQNAGTKTAGVAWSAKGRDFIESLEPDYVLNHISDLLDIVEE</sequence>
<keyword evidence="2" id="KW-0460">Magnesium</keyword>
<dbReference type="Gene3D" id="1.10.150.240">
    <property type="entry name" value="Putative phosphatase, domain 2"/>
    <property type="match status" value="1"/>
</dbReference>
<reference evidence="3 4" key="1">
    <citation type="submission" date="2016-10" db="EMBL/GenBank/DDBJ databases">
        <authorList>
            <person name="de Groot N.N."/>
        </authorList>
    </citation>
    <scope>NUCLEOTIDE SEQUENCE [LARGE SCALE GENOMIC DNA]</scope>
    <source>
        <strain evidence="3 4">CGMCC 1.3442</strain>
    </source>
</reference>
<evidence type="ECO:0000256" key="2">
    <source>
        <dbReference type="ARBA" id="ARBA00022842"/>
    </source>
</evidence>
<dbReference type="GO" id="GO:0006281">
    <property type="term" value="P:DNA repair"/>
    <property type="evidence" value="ECO:0007669"/>
    <property type="project" value="TreeGrafter"/>
</dbReference>
<gene>
    <name evidence="3" type="ORF">SAMN05216498_2894</name>
</gene>
<dbReference type="GO" id="GO:0005829">
    <property type="term" value="C:cytosol"/>
    <property type="evidence" value="ECO:0007669"/>
    <property type="project" value="TreeGrafter"/>
</dbReference>
<dbReference type="CDD" id="cd02616">
    <property type="entry name" value="HAD_PPase"/>
    <property type="match status" value="1"/>
</dbReference>
<dbReference type="InterPro" id="IPR050155">
    <property type="entry name" value="HAD-like_hydrolase_sf"/>
</dbReference>
<dbReference type="InterPro" id="IPR023198">
    <property type="entry name" value="PGP-like_dom2"/>
</dbReference>
<dbReference type="InterPro" id="IPR006439">
    <property type="entry name" value="HAD-SF_hydro_IA"/>
</dbReference>
<dbReference type="PRINTS" id="PR00413">
    <property type="entry name" value="HADHALOGNASE"/>
</dbReference>
<dbReference type="PANTHER" id="PTHR43434:SF26">
    <property type="entry name" value="PYROPHOSPHATASE PPAX"/>
    <property type="match status" value="1"/>
</dbReference>
<name>A0A1H0DJ11_9BACI</name>
<dbReference type="InterPro" id="IPR023214">
    <property type="entry name" value="HAD_sf"/>
</dbReference>
<dbReference type="PANTHER" id="PTHR43434">
    <property type="entry name" value="PHOSPHOGLYCOLATE PHOSPHATASE"/>
    <property type="match status" value="1"/>
</dbReference>